<dbReference type="Proteomes" id="UP000184047">
    <property type="component" value="Unassembled WGS sequence"/>
</dbReference>
<dbReference type="AlphaFoldDB" id="A0A1M5X7W4"/>
<organism evidence="2 3">
    <name type="scientific">Chryseobacterium oranimense</name>
    <dbReference type="NCBI Taxonomy" id="421058"/>
    <lineage>
        <taxon>Bacteria</taxon>
        <taxon>Pseudomonadati</taxon>
        <taxon>Bacteroidota</taxon>
        <taxon>Flavobacteriia</taxon>
        <taxon>Flavobacteriales</taxon>
        <taxon>Weeksellaceae</taxon>
        <taxon>Chryseobacterium group</taxon>
        <taxon>Chryseobacterium</taxon>
    </lineage>
</organism>
<dbReference type="EMBL" id="FQWT01000010">
    <property type="protein sequence ID" value="SHH95927.1"/>
    <property type="molecule type" value="Genomic_DNA"/>
</dbReference>
<keyword evidence="3" id="KW-1185">Reference proteome</keyword>
<evidence type="ECO:0000313" key="2">
    <source>
        <dbReference type="EMBL" id="SHH95927.1"/>
    </source>
</evidence>
<sequence length="240" mass="28166">MESLNGLMLKNTPVYMKKAQTKTKLKIYQDSKEIPFWNYKRIDQTGDYFYMIRGYESGDEVPDVDLDELKAKYEEIEQDYAISINMKNEEVLQYGQIAVAQNEMNRYQLMIKMIDLCLKTQELSDSMGVTTSEDFNEQTIRELLKHFKVQKCESLTEQRQKLVEKVEKHKNNIEKLKSSINKNEVTDSGDFNLTDQFICLQMGLEMQIDDKQISLYEFGLYVKRLIEKVEATNKALKNGK</sequence>
<keyword evidence="1" id="KW-0175">Coiled coil</keyword>
<accession>A0A1M5X7W4</accession>
<proteinExistence type="predicted"/>
<gene>
    <name evidence="2" type="ORF">SAMN05421866_0041</name>
</gene>
<evidence type="ECO:0000256" key="1">
    <source>
        <dbReference type="SAM" id="Coils"/>
    </source>
</evidence>
<reference evidence="3" key="1">
    <citation type="submission" date="2016-11" db="EMBL/GenBank/DDBJ databases">
        <authorList>
            <person name="Varghese N."/>
            <person name="Submissions S."/>
        </authorList>
    </citation>
    <scope>NUCLEOTIDE SEQUENCE [LARGE SCALE GENOMIC DNA]</scope>
    <source>
        <strain evidence="3">DSM 19055</strain>
    </source>
</reference>
<evidence type="ECO:0000313" key="3">
    <source>
        <dbReference type="Proteomes" id="UP000184047"/>
    </source>
</evidence>
<feature type="coiled-coil region" evidence="1">
    <location>
        <begin position="152"/>
        <end position="186"/>
    </location>
</feature>
<name>A0A1M5X7W4_9FLAO</name>
<dbReference type="STRING" id="421058.SAMN05421866_0041"/>
<protein>
    <submittedName>
        <fullName evidence="2">Uncharacterized protein</fullName>
    </submittedName>
</protein>